<dbReference type="PANTHER" id="PTHR47331">
    <property type="entry name" value="PHD-TYPE DOMAIN-CONTAINING PROTEIN"/>
    <property type="match status" value="1"/>
</dbReference>
<dbReference type="Proteomes" id="UP000054843">
    <property type="component" value="Unassembled WGS sequence"/>
</dbReference>
<sequence>MECVKELKHLTETTGFCLTKWSSNEAIVLRSLLEKDVASECKAIMALGIVWNNKGDIITFPVIRVARPDQQMTERGMLSVIMKVFDPLGYLSPFLVKARHMLQALWRKGIDWDILLSQNMLKDWQDWIAVIPSISEIRLPRCLLPVRTDCIKEVELHGYGDASEMAYESTVYLRITTVLGETIANLVMSKTRIAPVKRVTLLRLELMAALITARLLSFVKTSLEIKFSRVVCWTDSQIAIRWIQRDSYSSLTKLFTVTAYVFRFISNCKVTPDERKTTPLDVREIDQAEQFWLKTLQNEEFPEELELLKQERKLQKSSRLWPLNPYIDDNGILRYPVLLSNQHPLVKLLVRDQHIRHLHAGVDQTLSCLRQRYWIVNGRSIVKRVIKEYVTCRKKNAKPFLPKMSDLPRERVVEVSPFENTDLDLAGPLRNLDELVRETHSTLTSKRIKWKYITPRAPWCGKYWQCLVRSVKTALRKALGRTSLDEEELGTVLCGIEVQLIERVNAVTFSDRKSFGRCALRPKSSRTNDGYHRKSNKAMALKLIAHFWKGWRSEYIATFCTRLKWRSDSIEPNGGDIVLIAEENVNKGRWMMGRVLELFYGRDGIVRSVQLKVANGEMTRPMKKLRLLEAAIVDGVPQSSGEDVTDSNRI</sequence>
<dbReference type="InterPro" id="IPR036397">
    <property type="entry name" value="RNaseH_sf"/>
</dbReference>
<organism evidence="3 4">
    <name type="scientific">Trichinella papuae</name>
    <dbReference type="NCBI Taxonomy" id="268474"/>
    <lineage>
        <taxon>Eukaryota</taxon>
        <taxon>Metazoa</taxon>
        <taxon>Ecdysozoa</taxon>
        <taxon>Nematoda</taxon>
        <taxon>Enoplea</taxon>
        <taxon>Dorylaimia</taxon>
        <taxon>Trichinellida</taxon>
        <taxon>Trichinellidae</taxon>
        <taxon>Trichinella</taxon>
    </lineage>
</organism>
<evidence type="ECO:0008006" key="5">
    <source>
        <dbReference type="Google" id="ProtNLM"/>
    </source>
</evidence>
<dbReference type="Gene3D" id="3.30.420.10">
    <property type="entry name" value="Ribonuclease H-like superfamily/Ribonuclease H"/>
    <property type="match status" value="1"/>
</dbReference>
<evidence type="ECO:0000259" key="1">
    <source>
        <dbReference type="Pfam" id="PF17921"/>
    </source>
</evidence>
<keyword evidence="4" id="KW-1185">Reference proteome</keyword>
<dbReference type="GO" id="GO:0003676">
    <property type="term" value="F:nucleic acid binding"/>
    <property type="evidence" value="ECO:0007669"/>
    <property type="project" value="InterPro"/>
</dbReference>
<evidence type="ECO:0000313" key="4">
    <source>
        <dbReference type="Proteomes" id="UP000054843"/>
    </source>
</evidence>
<dbReference type="InterPro" id="IPR040676">
    <property type="entry name" value="DUF5641"/>
</dbReference>
<accession>A0A0V1MCP9</accession>
<dbReference type="InterPro" id="IPR008042">
    <property type="entry name" value="Retrotrans_Pao"/>
</dbReference>
<protein>
    <recommendedName>
        <fullName evidence="5">DUF5641 domain-containing protein</fullName>
    </recommendedName>
</protein>
<dbReference type="OrthoDB" id="8019190at2759"/>
<name>A0A0V1MCP9_9BILA</name>
<dbReference type="InterPro" id="IPR041588">
    <property type="entry name" value="Integrase_H2C2"/>
</dbReference>
<gene>
    <name evidence="3" type="ORF">T10_8747</name>
</gene>
<dbReference type="EMBL" id="JYDO01000131">
    <property type="protein sequence ID" value="KRZ69656.1"/>
    <property type="molecule type" value="Genomic_DNA"/>
</dbReference>
<evidence type="ECO:0000313" key="3">
    <source>
        <dbReference type="EMBL" id="KRZ69656.1"/>
    </source>
</evidence>
<dbReference type="Pfam" id="PF18701">
    <property type="entry name" value="DUF5641"/>
    <property type="match status" value="1"/>
</dbReference>
<dbReference type="Pfam" id="PF05380">
    <property type="entry name" value="Peptidase_A17"/>
    <property type="match status" value="1"/>
</dbReference>
<reference evidence="3 4" key="1">
    <citation type="submission" date="2015-01" db="EMBL/GenBank/DDBJ databases">
        <title>Evolution of Trichinella species and genotypes.</title>
        <authorList>
            <person name="Korhonen P.K."/>
            <person name="Edoardo P."/>
            <person name="Giuseppe L.R."/>
            <person name="Gasser R.B."/>
        </authorList>
    </citation>
    <scope>NUCLEOTIDE SEQUENCE [LARGE SCALE GENOMIC DNA]</scope>
    <source>
        <strain evidence="3">ISS1980</strain>
    </source>
</reference>
<feature type="domain" description="Integrase zinc-binding" evidence="1">
    <location>
        <begin position="343"/>
        <end position="397"/>
    </location>
</feature>
<evidence type="ECO:0000259" key="2">
    <source>
        <dbReference type="Pfam" id="PF18701"/>
    </source>
</evidence>
<comment type="caution">
    <text evidence="3">The sequence shown here is derived from an EMBL/GenBank/DDBJ whole genome shotgun (WGS) entry which is preliminary data.</text>
</comment>
<feature type="domain" description="DUF5641" evidence="2">
    <location>
        <begin position="542"/>
        <end position="628"/>
    </location>
</feature>
<dbReference type="Pfam" id="PF17921">
    <property type="entry name" value="Integrase_H2C2"/>
    <property type="match status" value="1"/>
</dbReference>
<proteinExistence type="predicted"/>
<dbReference type="STRING" id="268474.A0A0V1MCP9"/>
<dbReference type="AlphaFoldDB" id="A0A0V1MCP9"/>